<keyword evidence="1 3" id="KW-0963">Cytoplasm</keyword>
<name>W4LLJ4_ENTF1</name>
<comment type="subunit">
    <text evidence="3">Forms a complex with KhpB.</text>
</comment>
<dbReference type="GO" id="GO:0071555">
    <property type="term" value="P:cell wall organization"/>
    <property type="evidence" value="ECO:0007669"/>
    <property type="project" value="UniProtKB-KW"/>
</dbReference>
<dbReference type="GO" id="GO:0008360">
    <property type="term" value="P:regulation of cell shape"/>
    <property type="evidence" value="ECO:0007669"/>
    <property type="project" value="UniProtKB-KW"/>
</dbReference>
<accession>W4LLJ4</accession>
<dbReference type="PANTHER" id="PTHR34654:SF1">
    <property type="entry name" value="RNA-BINDING PROTEIN KHPA"/>
    <property type="match status" value="1"/>
</dbReference>
<dbReference type="PATRIC" id="fig|1429438.4.peg.3371"/>
<dbReference type="Pfam" id="PF13083">
    <property type="entry name" value="KH_KhpA-B"/>
    <property type="match status" value="1"/>
</dbReference>
<dbReference type="AlphaFoldDB" id="W4LLJ4"/>
<protein>
    <recommendedName>
        <fullName evidence="3">RNA-binding protein KhpA</fullName>
    </recommendedName>
    <alternativeName>
        <fullName evidence="3">KH-domain protein A</fullName>
    </alternativeName>
</protein>
<dbReference type="HAMAP" id="MF_00088">
    <property type="entry name" value="KhpA"/>
    <property type="match status" value="1"/>
</dbReference>
<dbReference type="PANTHER" id="PTHR34654">
    <property type="entry name" value="UPF0109 PROTEIN SCO5592"/>
    <property type="match status" value="1"/>
</dbReference>
<dbReference type="SUPFAM" id="SSF54814">
    <property type="entry name" value="Prokaryotic type KH domain (KH-domain type II)"/>
    <property type="match status" value="1"/>
</dbReference>
<dbReference type="HOGENOM" id="CLU_132074_1_1_7"/>
<evidence type="ECO:0000313" key="4">
    <source>
        <dbReference type="EMBL" id="ETW98832.1"/>
    </source>
</evidence>
<reference evidence="4 5" key="1">
    <citation type="journal article" date="2014" name="Nature">
        <title>An environmental bacterial taxon with a large and distinct metabolic repertoire.</title>
        <authorList>
            <person name="Wilson M.C."/>
            <person name="Mori T."/>
            <person name="Ruckert C."/>
            <person name="Uria A.R."/>
            <person name="Helf M.J."/>
            <person name="Takada K."/>
            <person name="Gernert C."/>
            <person name="Steffens U.A."/>
            <person name="Heycke N."/>
            <person name="Schmitt S."/>
            <person name="Rinke C."/>
            <person name="Helfrich E.J."/>
            <person name="Brachmann A.O."/>
            <person name="Gurgui C."/>
            <person name="Wakimoto T."/>
            <person name="Kracht M."/>
            <person name="Crusemann M."/>
            <person name="Hentschel U."/>
            <person name="Abe I."/>
            <person name="Matsunaga S."/>
            <person name="Kalinowski J."/>
            <person name="Takeyama H."/>
            <person name="Piel J."/>
        </authorList>
    </citation>
    <scope>NUCLEOTIDE SEQUENCE [LARGE SCALE GENOMIC DNA]</scope>
    <source>
        <strain evidence="5">TSY1</strain>
    </source>
</reference>
<keyword evidence="2 3" id="KW-0694">RNA-binding</keyword>
<comment type="subcellular location">
    <subcellularLocation>
        <location evidence="3">Cytoplasm</location>
    </subcellularLocation>
</comment>
<evidence type="ECO:0000256" key="2">
    <source>
        <dbReference type="ARBA" id="ARBA00022884"/>
    </source>
</evidence>
<dbReference type="Proteomes" id="UP000019141">
    <property type="component" value="Unassembled WGS sequence"/>
</dbReference>
<keyword evidence="3" id="KW-0961">Cell wall biogenesis/degradation</keyword>
<evidence type="ECO:0000256" key="3">
    <source>
        <dbReference type="HAMAP-Rule" id="MF_00088"/>
    </source>
</evidence>
<keyword evidence="5" id="KW-1185">Reference proteome</keyword>
<proteinExistence type="inferred from homology"/>
<dbReference type="InterPro" id="IPR009019">
    <property type="entry name" value="KH_sf_prok-type"/>
</dbReference>
<dbReference type="Gene3D" id="3.30.300.20">
    <property type="match status" value="1"/>
</dbReference>
<dbReference type="InterPro" id="IPR020627">
    <property type="entry name" value="KhpA"/>
</dbReference>
<keyword evidence="3" id="KW-0133">Cell shape</keyword>
<dbReference type="EMBL" id="AZHW01000514">
    <property type="protein sequence ID" value="ETW98832.1"/>
    <property type="molecule type" value="Genomic_DNA"/>
</dbReference>
<dbReference type="GO" id="GO:0009252">
    <property type="term" value="P:peptidoglycan biosynthetic process"/>
    <property type="evidence" value="ECO:0007669"/>
    <property type="project" value="UniProtKB-UniRule"/>
</dbReference>
<keyword evidence="3" id="KW-0143">Chaperone</keyword>
<organism evidence="4 5">
    <name type="scientific">Entotheonella factor</name>
    <dbReference type="NCBI Taxonomy" id="1429438"/>
    <lineage>
        <taxon>Bacteria</taxon>
        <taxon>Pseudomonadati</taxon>
        <taxon>Nitrospinota/Tectimicrobiota group</taxon>
        <taxon>Candidatus Tectimicrobiota</taxon>
        <taxon>Candidatus Entotheonellia</taxon>
        <taxon>Candidatus Entotheonellales</taxon>
        <taxon>Candidatus Entotheonellaceae</taxon>
        <taxon>Candidatus Entotheonella</taxon>
    </lineage>
</organism>
<sequence>MKELIEQIAKAIVEKPEEVQVRGIEGEHAVVIELRVAKEDIGKVIGKQGKTITAMRTILNATRVQKQKRQVLEVIE</sequence>
<gene>
    <name evidence="3" type="primary">khpA</name>
    <name evidence="4" type="ORF">ETSY1_17175</name>
</gene>
<dbReference type="GO" id="GO:0003723">
    <property type="term" value="F:RNA binding"/>
    <property type="evidence" value="ECO:0007669"/>
    <property type="project" value="UniProtKB-UniRule"/>
</dbReference>
<dbReference type="CDD" id="cd22533">
    <property type="entry name" value="KH-II_YlqC-like"/>
    <property type="match status" value="1"/>
</dbReference>
<evidence type="ECO:0000256" key="1">
    <source>
        <dbReference type="ARBA" id="ARBA00022490"/>
    </source>
</evidence>
<dbReference type="PROSITE" id="PS50084">
    <property type="entry name" value="KH_TYPE_1"/>
    <property type="match status" value="1"/>
</dbReference>
<comment type="function">
    <text evidence="3">A probable RNA chaperone. Forms a complex with KhpB which binds to cellular RNA and controls its expression. Plays a role in peptidoglycan (PG) homeostasis and cell length regulation.</text>
</comment>
<dbReference type="GO" id="GO:0005737">
    <property type="term" value="C:cytoplasm"/>
    <property type="evidence" value="ECO:0007669"/>
    <property type="project" value="UniProtKB-SubCell"/>
</dbReference>
<comment type="caution">
    <text evidence="4">The sequence shown here is derived from an EMBL/GenBank/DDBJ whole genome shotgun (WGS) entry which is preliminary data.</text>
</comment>
<dbReference type="InterPro" id="IPR015946">
    <property type="entry name" value="KH_dom-like_a/b"/>
</dbReference>
<comment type="similarity">
    <text evidence="3">Belongs to the KhpA RNA-binding protein family.</text>
</comment>
<evidence type="ECO:0000313" key="5">
    <source>
        <dbReference type="Proteomes" id="UP000019141"/>
    </source>
</evidence>